<dbReference type="InterPro" id="IPR045062">
    <property type="entry name" value="Cyt_c_biogenesis_CcsA/CcmC"/>
</dbReference>
<dbReference type="RefSeq" id="WP_085098167.1">
    <property type="nucleotide sequence ID" value="NZ_FWZU01000001.1"/>
</dbReference>
<keyword evidence="9" id="KW-1185">Reference proteome</keyword>
<evidence type="ECO:0000256" key="3">
    <source>
        <dbReference type="ARBA" id="ARBA00022748"/>
    </source>
</evidence>
<feature type="transmembrane region" description="Helical" evidence="6">
    <location>
        <begin position="124"/>
        <end position="156"/>
    </location>
</feature>
<sequence>MTLFEFFQYLIIALYLMGMIFFIGGTLKNNKIMGKLGNLCAIGGFALHSVDLLLAVTLYKFTVFTDGFFYLSLLGWSFILVYFALWWKVRNTFFALTASPLALLLFIASLATQSLKVQQLPAHLVGLFIGLHIGTIFLSIALMAMAAGAGVAFLYLNNKIKTKANLSNLGKEMPSLNTFDRVNHWSIMVGFPLYTLGLAAGFLWASKTFNKTFSWDPKEVVTIVVWFLFAILFHQRLVAGWRGRKPAILVIIVFLITMISLWGINFFVPTHHSFKV</sequence>
<dbReference type="PANTHER" id="PTHR30071">
    <property type="entry name" value="HEME EXPORTER PROTEIN C"/>
    <property type="match status" value="1"/>
</dbReference>
<dbReference type="PANTHER" id="PTHR30071:SF1">
    <property type="entry name" value="CYTOCHROME B_B6 PROTEIN-RELATED"/>
    <property type="match status" value="1"/>
</dbReference>
<gene>
    <name evidence="8" type="ORF">SAMN06295933_0646</name>
</gene>
<proteinExistence type="predicted"/>
<feature type="transmembrane region" description="Helical" evidence="6">
    <location>
        <begin position="67"/>
        <end position="86"/>
    </location>
</feature>
<organism evidence="8 9">
    <name type="scientific">Desulfovibrio gilichinskyi</name>
    <dbReference type="NCBI Taxonomy" id="1519643"/>
    <lineage>
        <taxon>Bacteria</taxon>
        <taxon>Pseudomonadati</taxon>
        <taxon>Thermodesulfobacteriota</taxon>
        <taxon>Desulfovibrionia</taxon>
        <taxon>Desulfovibrionales</taxon>
        <taxon>Desulfovibrionaceae</taxon>
        <taxon>Desulfovibrio</taxon>
    </lineage>
</organism>
<dbReference type="InterPro" id="IPR002541">
    <property type="entry name" value="Cyt_c_assembly"/>
</dbReference>
<feature type="transmembrane region" description="Helical" evidence="6">
    <location>
        <begin position="185"/>
        <end position="205"/>
    </location>
</feature>
<keyword evidence="4 6" id="KW-1133">Transmembrane helix</keyword>
<evidence type="ECO:0000256" key="4">
    <source>
        <dbReference type="ARBA" id="ARBA00022989"/>
    </source>
</evidence>
<dbReference type="OrthoDB" id="9814290at2"/>
<protein>
    <submittedName>
        <fullName evidence="8">ABC-type uncharacterized transport system, permease component</fullName>
    </submittedName>
</protein>
<reference evidence="9" key="1">
    <citation type="submission" date="2017-04" db="EMBL/GenBank/DDBJ databases">
        <authorList>
            <person name="Varghese N."/>
            <person name="Submissions S."/>
        </authorList>
    </citation>
    <scope>NUCLEOTIDE SEQUENCE [LARGE SCALE GENOMIC DNA]</scope>
    <source>
        <strain evidence="9">K3S</strain>
    </source>
</reference>
<dbReference type="EMBL" id="FWZU01000001">
    <property type="protein sequence ID" value="SME93809.1"/>
    <property type="molecule type" value="Genomic_DNA"/>
</dbReference>
<keyword evidence="2 6" id="KW-0812">Transmembrane</keyword>
<feature type="transmembrane region" description="Helical" evidence="6">
    <location>
        <begin position="6"/>
        <end position="27"/>
    </location>
</feature>
<feature type="transmembrane region" description="Helical" evidence="6">
    <location>
        <begin position="93"/>
        <end position="112"/>
    </location>
</feature>
<dbReference type="Pfam" id="PF01578">
    <property type="entry name" value="Cytochrom_C_asm"/>
    <property type="match status" value="1"/>
</dbReference>
<keyword evidence="3" id="KW-0201">Cytochrome c-type biogenesis</keyword>
<comment type="subcellular location">
    <subcellularLocation>
        <location evidence="1">Membrane</location>
        <topology evidence="1">Multi-pass membrane protein</topology>
    </subcellularLocation>
</comment>
<evidence type="ECO:0000259" key="7">
    <source>
        <dbReference type="Pfam" id="PF01578"/>
    </source>
</evidence>
<dbReference type="STRING" id="1519643.SAMN06295933_0646"/>
<evidence type="ECO:0000256" key="5">
    <source>
        <dbReference type="ARBA" id="ARBA00023136"/>
    </source>
</evidence>
<dbReference type="GO" id="GO:0020037">
    <property type="term" value="F:heme binding"/>
    <property type="evidence" value="ECO:0007669"/>
    <property type="project" value="InterPro"/>
</dbReference>
<keyword evidence="5 6" id="KW-0472">Membrane</keyword>
<evidence type="ECO:0000256" key="2">
    <source>
        <dbReference type="ARBA" id="ARBA00022692"/>
    </source>
</evidence>
<evidence type="ECO:0000313" key="8">
    <source>
        <dbReference type="EMBL" id="SME93809.1"/>
    </source>
</evidence>
<dbReference type="GO" id="GO:0005886">
    <property type="term" value="C:plasma membrane"/>
    <property type="evidence" value="ECO:0007669"/>
    <property type="project" value="TreeGrafter"/>
</dbReference>
<evidence type="ECO:0000256" key="6">
    <source>
        <dbReference type="SAM" id="Phobius"/>
    </source>
</evidence>
<name>A0A1X7CC08_9BACT</name>
<feature type="transmembrane region" description="Helical" evidence="6">
    <location>
        <begin position="246"/>
        <end position="268"/>
    </location>
</feature>
<dbReference type="GO" id="GO:0017004">
    <property type="term" value="P:cytochrome complex assembly"/>
    <property type="evidence" value="ECO:0007669"/>
    <property type="project" value="UniProtKB-KW"/>
</dbReference>
<feature type="transmembrane region" description="Helical" evidence="6">
    <location>
        <begin position="220"/>
        <end position="239"/>
    </location>
</feature>
<dbReference type="Proteomes" id="UP000192906">
    <property type="component" value="Unassembled WGS sequence"/>
</dbReference>
<accession>A0A1X7CC08</accession>
<feature type="domain" description="Cytochrome c assembly protein" evidence="7">
    <location>
        <begin position="71"/>
        <end position="268"/>
    </location>
</feature>
<feature type="transmembrane region" description="Helical" evidence="6">
    <location>
        <begin position="39"/>
        <end position="61"/>
    </location>
</feature>
<evidence type="ECO:0000313" key="9">
    <source>
        <dbReference type="Proteomes" id="UP000192906"/>
    </source>
</evidence>
<dbReference type="AlphaFoldDB" id="A0A1X7CC08"/>
<evidence type="ECO:0000256" key="1">
    <source>
        <dbReference type="ARBA" id="ARBA00004141"/>
    </source>
</evidence>